<gene>
    <name evidence="1" type="ORF">B0H65DRAFT_64567</name>
</gene>
<proteinExistence type="predicted"/>
<comment type="caution">
    <text evidence="1">The sequence shown here is derived from an EMBL/GenBank/DDBJ whole genome shotgun (WGS) entry which is preliminary data.</text>
</comment>
<sequence>MGESDEEASNRLVALTSQIFVKDIPTHLSIMLPTLHTHTSTHISLPTILTSLAMQESPPSPTQSPSLITSLHSPLHQIPIHVLQILHIRLQLIHLLALLAQQLQRRLIPFIHLRHLPLQLSDPLSRLLLVLHLAHERHNLRPRLVPLLGDARQLLAHRHLLALELADLGAHALDELDRGSGGDGGYGDHVLHHVVWGRGGVDAVEAGVGAVELTGRVLDSRCGTCV</sequence>
<evidence type="ECO:0000313" key="1">
    <source>
        <dbReference type="EMBL" id="KAK3355965.1"/>
    </source>
</evidence>
<dbReference type="Proteomes" id="UP001278500">
    <property type="component" value="Unassembled WGS sequence"/>
</dbReference>
<reference evidence="1" key="2">
    <citation type="submission" date="2023-06" db="EMBL/GenBank/DDBJ databases">
        <authorList>
            <consortium name="Lawrence Berkeley National Laboratory"/>
            <person name="Haridas S."/>
            <person name="Hensen N."/>
            <person name="Bonometti L."/>
            <person name="Westerberg I."/>
            <person name="Brannstrom I.O."/>
            <person name="Guillou S."/>
            <person name="Cros-Aarteil S."/>
            <person name="Calhoun S."/>
            <person name="Kuo A."/>
            <person name="Mondo S."/>
            <person name="Pangilinan J."/>
            <person name="Riley R."/>
            <person name="Labutti K."/>
            <person name="Andreopoulos B."/>
            <person name="Lipzen A."/>
            <person name="Chen C."/>
            <person name="Yanf M."/>
            <person name="Daum C."/>
            <person name="Ng V."/>
            <person name="Clum A."/>
            <person name="Steindorff A."/>
            <person name="Ohm R."/>
            <person name="Martin F."/>
            <person name="Silar P."/>
            <person name="Natvig D."/>
            <person name="Lalanne C."/>
            <person name="Gautier V."/>
            <person name="Ament-Velasquez S.L."/>
            <person name="Kruys A."/>
            <person name="Hutchinson M.I."/>
            <person name="Powell A.J."/>
            <person name="Barry K."/>
            <person name="Miller A.N."/>
            <person name="Grigoriev I.V."/>
            <person name="Debuchy R."/>
            <person name="Gladieux P."/>
            <person name="Thoren M.H."/>
            <person name="Johannesson H."/>
        </authorList>
    </citation>
    <scope>NUCLEOTIDE SEQUENCE</scope>
    <source>
        <strain evidence="1">CBS 560.94</strain>
    </source>
</reference>
<dbReference type="EMBL" id="JAUEPP010000001">
    <property type="protein sequence ID" value="KAK3355965.1"/>
    <property type="molecule type" value="Genomic_DNA"/>
</dbReference>
<name>A0AAE0JR32_9PEZI</name>
<reference evidence="1" key="1">
    <citation type="journal article" date="2023" name="Mol. Phylogenet. Evol.">
        <title>Genome-scale phylogeny and comparative genomics of the fungal order Sordariales.</title>
        <authorList>
            <person name="Hensen N."/>
            <person name="Bonometti L."/>
            <person name="Westerberg I."/>
            <person name="Brannstrom I.O."/>
            <person name="Guillou S."/>
            <person name="Cros-Aarteil S."/>
            <person name="Calhoun S."/>
            <person name="Haridas S."/>
            <person name="Kuo A."/>
            <person name="Mondo S."/>
            <person name="Pangilinan J."/>
            <person name="Riley R."/>
            <person name="LaButti K."/>
            <person name="Andreopoulos B."/>
            <person name="Lipzen A."/>
            <person name="Chen C."/>
            <person name="Yan M."/>
            <person name="Daum C."/>
            <person name="Ng V."/>
            <person name="Clum A."/>
            <person name="Steindorff A."/>
            <person name="Ohm R.A."/>
            <person name="Martin F."/>
            <person name="Silar P."/>
            <person name="Natvig D.O."/>
            <person name="Lalanne C."/>
            <person name="Gautier V."/>
            <person name="Ament-Velasquez S.L."/>
            <person name="Kruys A."/>
            <person name="Hutchinson M.I."/>
            <person name="Powell A.J."/>
            <person name="Barry K."/>
            <person name="Miller A.N."/>
            <person name="Grigoriev I.V."/>
            <person name="Debuchy R."/>
            <person name="Gladieux P."/>
            <person name="Hiltunen Thoren M."/>
            <person name="Johannesson H."/>
        </authorList>
    </citation>
    <scope>NUCLEOTIDE SEQUENCE</scope>
    <source>
        <strain evidence="1">CBS 560.94</strain>
    </source>
</reference>
<protein>
    <submittedName>
        <fullName evidence="1">Uncharacterized protein</fullName>
    </submittedName>
</protein>
<dbReference type="RefSeq" id="XP_062687343.1">
    <property type="nucleotide sequence ID" value="XM_062831208.1"/>
</dbReference>
<dbReference type="GeneID" id="87868362"/>
<accession>A0AAE0JR32</accession>
<dbReference type="AlphaFoldDB" id="A0AAE0JR32"/>
<organism evidence="1 2">
    <name type="scientific">Neurospora tetraspora</name>
    <dbReference type="NCBI Taxonomy" id="94610"/>
    <lineage>
        <taxon>Eukaryota</taxon>
        <taxon>Fungi</taxon>
        <taxon>Dikarya</taxon>
        <taxon>Ascomycota</taxon>
        <taxon>Pezizomycotina</taxon>
        <taxon>Sordariomycetes</taxon>
        <taxon>Sordariomycetidae</taxon>
        <taxon>Sordariales</taxon>
        <taxon>Sordariaceae</taxon>
        <taxon>Neurospora</taxon>
    </lineage>
</organism>
<keyword evidence="2" id="KW-1185">Reference proteome</keyword>
<evidence type="ECO:0000313" key="2">
    <source>
        <dbReference type="Proteomes" id="UP001278500"/>
    </source>
</evidence>